<evidence type="ECO:0000256" key="2">
    <source>
        <dbReference type="SAM" id="Phobius"/>
    </source>
</evidence>
<reference evidence="3" key="2">
    <citation type="journal article" date="2014" name="ISME J.">
        <title>Microbial stratification in low pH oxic and suboxic macroscopic growths along an acid mine drainage.</title>
        <authorList>
            <person name="Mendez-Garcia C."/>
            <person name="Mesa V."/>
            <person name="Sprenger R.R."/>
            <person name="Richter M."/>
            <person name="Diez M.S."/>
            <person name="Solano J."/>
            <person name="Bargiela R."/>
            <person name="Golyshina O.V."/>
            <person name="Manteca A."/>
            <person name="Ramos J.L."/>
            <person name="Gallego J.R."/>
            <person name="Llorente I."/>
            <person name="Martins Dos Santos V.A."/>
            <person name="Jensen O.N."/>
            <person name="Pelaez A.I."/>
            <person name="Sanchez J."/>
            <person name="Ferrer M."/>
        </authorList>
    </citation>
    <scope>NUCLEOTIDE SEQUENCE</scope>
</reference>
<feature type="transmembrane region" description="Helical" evidence="2">
    <location>
        <begin position="36"/>
        <end position="60"/>
    </location>
</feature>
<keyword evidence="2" id="KW-0812">Transmembrane</keyword>
<keyword evidence="2" id="KW-1133">Transmembrane helix</keyword>
<feature type="transmembrane region" description="Helical" evidence="2">
    <location>
        <begin position="107"/>
        <end position="129"/>
    </location>
</feature>
<feature type="non-terminal residue" evidence="3">
    <location>
        <position position="153"/>
    </location>
</feature>
<comment type="caution">
    <text evidence="3">The sequence shown here is derived from an EMBL/GenBank/DDBJ whole genome shotgun (WGS) entry which is preliminary data.</text>
</comment>
<gene>
    <name evidence="3" type="ORF">B1B_18218</name>
</gene>
<organism evidence="3">
    <name type="scientific">mine drainage metagenome</name>
    <dbReference type="NCBI Taxonomy" id="410659"/>
    <lineage>
        <taxon>unclassified sequences</taxon>
        <taxon>metagenomes</taxon>
        <taxon>ecological metagenomes</taxon>
    </lineage>
</organism>
<accession>T0ZN83</accession>
<evidence type="ECO:0000256" key="1">
    <source>
        <dbReference type="SAM" id="MobiDB-lite"/>
    </source>
</evidence>
<feature type="region of interest" description="Disordered" evidence="1">
    <location>
        <begin position="1"/>
        <end position="21"/>
    </location>
</feature>
<protein>
    <submittedName>
        <fullName evidence="3">Membrane protein</fullName>
    </submittedName>
</protein>
<reference evidence="3" key="1">
    <citation type="submission" date="2013-08" db="EMBL/GenBank/DDBJ databases">
        <authorList>
            <person name="Mendez C."/>
            <person name="Richter M."/>
            <person name="Ferrer M."/>
            <person name="Sanchez J."/>
        </authorList>
    </citation>
    <scope>NUCLEOTIDE SEQUENCE</scope>
</reference>
<feature type="transmembrane region" description="Helical" evidence="2">
    <location>
        <begin position="67"/>
        <end position="87"/>
    </location>
</feature>
<feature type="compositionally biased region" description="Low complexity" evidence="1">
    <location>
        <begin position="1"/>
        <end position="20"/>
    </location>
</feature>
<dbReference type="EMBL" id="AUZY01012185">
    <property type="protein sequence ID" value="EQD31255.1"/>
    <property type="molecule type" value="Genomic_DNA"/>
</dbReference>
<sequence>MCRRSSPSPSGPCSSGFSGSSHHRTFHYIRRFDSPLLWINIGFLATVAINPFLLGVFIRYQETSTAVMLYGGGQAVTVGLLALIWWYATWDRRLVDASLASRLIDYYRYRGLIFPIAFSASVGIAYFSVTRRGGDRGSPPSVGGGLALATLPI</sequence>
<keyword evidence="2" id="KW-0472">Membrane</keyword>
<evidence type="ECO:0000313" key="3">
    <source>
        <dbReference type="EMBL" id="EQD31255.1"/>
    </source>
</evidence>
<proteinExistence type="predicted"/>
<name>T0ZN83_9ZZZZ</name>
<dbReference type="AlphaFoldDB" id="T0ZN83"/>